<evidence type="ECO:0000259" key="3">
    <source>
        <dbReference type="PROSITE" id="PS51472"/>
    </source>
</evidence>
<dbReference type="AlphaFoldDB" id="A0A4Y7Q8F4"/>
<proteinExistence type="predicted"/>
<keyword evidence="5" id="KW-1185">Reference proteome</keyword>
<dbReference type="InterPro" id="IPR007846">
    <property type="entry name" value="RRM_NUP35_dom"/>
</dbReference>
<dbReference type="VEuPathDB" id="FungiDB:BD410DRAFT_786822"/>
<feature type="region of interest" description="Disordered" evidence="2">
    <location>
        <begin position="120"/>
        <end position="157"/>
    </location>
</feature>
<sequence length="399" mass="42780">MFPGVSLTSPPNLNPSSPQDRSRQNLPYVPTQSGAYNFGASGNMNSTSHSHSWNPIGSGTSNQTLGAAGSTLNDTLAQSRPQYQTGYLMSLAQGQSGTQGGQRFEDAPLIATKAKMNPAFSRTSPSDFGTESMFESSKHRRRENYDDEDGPPTSSIFDIVNDVHADSFDQRLKPRHQNNSSRMTSSAQATTPPHHTSHHTLYIIVFGYPPSRYSSTVAYFRSLAEGGTTEAEMSPDVENAFKIGYKQPMEAARAWRRNGEIINGDGGRWMVGAKWADPQTAEQLLGSAVRTSSFYSPAQPVESPGYSAPDDMDVAPDSPELQVQRIGLTHRDSSSTIGTPIKLAPSTSAFRKGGNDSMEKGRGGGVQEGGASVLLVHPGGTGSPARGMLGQVSDLIFGW</sequence>
<evidence type="ECO:0000256" key="2">
    <source>
        <dbReference type="SAM" id="MobiDB-lite"/>
    </source>
</evidence>
<dbReference type="GO" id="GO:0051028">
    <property type="term" value="P:mRNA transport"/>
    <property type="evidence" value="ECO:0007669"/>
    <property type="project" value="UniProtKB-UniRule"/>
</dbReference>
<reference evidence="4 5" key="1">
    <citation type="submission" date="2018-06" db="EMBL/GenBank/DDBJ databases">
        <title>A transcriptomic atlas of mushroom development highlights an independent origin of complex multicellularity.</title>
        <authorList>
            <consortium name="DOE Joint Genome Institute"/>
            <person name="Krizsan K."/>
            <person name="Almasi E."/>
            <person name="Merenyi Z."/>
            <person name="Sahu N."/>
            <person name="Viragh M."/>
            <person name="Koszo T."/>
            <person name="Mondo S."/>
            <person name="Kiss B."/>
            <person name="Balint B."/>
            <person name="Kues U."/>
            <person name="Barry K."/>
            <person name="Hegedus J.C."/>
            <person name="Henrissat B."/>
            <person name="Johnson J."/>
            <person name="Lipzen A."/>
            <person name="Ohm R."/>
            <person name="Nagy I."/>
            <person name="Pangilinan J."/>
            <person name="Yan J."/>
            <person name="Xiong Y."/>
            <person name="Grigoriev I.V."/>
            <person name="Hibbett D.S."/>
            <person name="Nagy L.G."/>
        </authorList>
    </citation>
    <scope>NUCLEOTIDE SEQUENCE [LARGE SCALE GENOMIC DNA]</scope>
    <source>
        <strain evidence="4 5">SZMC22713</strain>
    </source>
</reference>
<feature type="compositionally biased region" description="Basic and acidic residues" evidence="2">
    <location>
        <begin position="353"/>
        <end position="362"/>
    </location>
</feature>
<keyword evidence="1" id="KW-0813">Transport</keyword>
<accession>A0A4Y7Q8F4</accession>
<keyword evidence="1" id="KW-0811">Translocation</keyword>
<feature type="compositionally biased region" description="Polar residues" evidence="2">
    <location>
        <begin position="177"/>
        <end position="189"/>
    </location>
</feature>
<dbReference type="EMBL" id="ML170169">
    <property type="protein sequence ID" value="TDL23581.1"/>
    <property type="molecule type" value="Genomic_DNA"/>
</dbReference>
<feature type="compositionally biased region" description="Low complexity" evidence="2">
    <location>
        <begin position="1"/>
        <end position="18"/>
    </location>
</feature>
<organism evidence="4 5">
    <name type="scientific">Rickenella mellea</name>
    <dbReference type="NCBI Taxonomy" id="50990"/>
    <lineage>
        <taxon>Eukaryota</taxon>
        <taxon>Fungi</taxon>
        <taxon>Dikarya</taxon>
        <taxon>Basidiomycota</taxon>
        <taxon>Agaricomycotina</taxon>
        <taxon>Agaricomycetes</taxon>
        <taxon>Hymenochaetales</taxon>
        <taxon>Rickenellaceae</taxon>
        <taxon>Rickenella</taxon>
    </lineage>
</organism>
<feature type="compositionally biased region" description="Polar residues" evidence="2">
    <location>
        <begin position="120"/>
        <end position="135"/>
    </location>
</feature>
<dbReference type="Gene3D" id="3.30.70.330">
    <property type="match status" value="1"/>
</dbReference>
<feature type="region of interest" description="Disordered" evidence="2">
    <location>
        <begin position="1"/>
        <end position="67"/>
    </location>
</feature>
<feature type="compositionally biased region" description="Polar residues" evidence="2">
    <location>
        <begin position="30"/>
        <end position="67"/>
    </location>
</feature>
<evidence type="ECO:0000313" key="4">
    <source>
        <dbReference type="EMBL" id="TDL23581.1"/>
    </source>
</evidence>
<gene>
    <name evidence="4" type="ORF">BD410DRAFT_786822</name>
</gene>
<dbReference type="Pfam" id="PF05172">
    <property type="entry name" value="RRM_Nup35"/>
    <property type="match status" value="1"/>
</dbReference>
<dbReference type="STRING" id="50990.A0A4Y7Q8F4"/>
<keyword evidence="1" id="KW-0539">Nucleus</keyword>
<protein>
    <recommendedName>
        <fullName evidence="3">RRM Nup35-type domain-containing protein</fullName>
    </recommendedName>
</protein>
<feature type="region of interest" description="Disordered" evidence="2">
    <location>
        <begin position="174"/>
        <end position="195"/>
    </location>
</feature>
<keyword evidence="1" id="KW-0509">mRNA transport</keyword>
<dbReference type="PROSITE" id="PS51472">
    <property type="entry name" value="RRM_NUP35"/>
    <property type="match status" value="1"/>
</dbReference>
<dbReference type="GO" id="GO:0005643">
    <property type="term" value="C:nuclear pore"/>
    <property type="evidence" value="ECO:0007669"/>
    <property type="project" value="UniProtKB-UniRule"/>
</dbReference>
<dbReference type="OrthoDB" id="3365060at2759"/>
<keyword evidence="1" id="KW-0653">Protein transport</keyword>
<keyword evidence="1" id="KW-0906">Nuclear pore complex</keyword>
<feature type="domain" description="RRM Nup35-type" evidence="3">
    <location>
        <begin position="197"/>
        <end position="283"/>
    </location>
</feature>
<dbReference type="InterPro" id="IPR012677">
    <property type="entry name" value="Nucleotide-bd_a/b_plait_sf"/>
</dbReference>
<name>A0A4Y7Q8F4_9AGAM</name>
<evidence type="ECO:0000256" key="1">
    <source>
        <dbReference type="PROSITE-ProRule" id="PRU00804"/>
    </source>
</evidence>
<feature type="region of interest" description="Disordered" evidence="2">
    <location>
        <begin position="346"/>
        <end position="365"/>
    </location>
</feature>
<evidence type="ECO:0000313" key="5">
    <source>
        <dbReference type="Proteomes" id="UP000294933"/>
    </source>
</evidence>
<dbReference type="Proteomes" id="UP000294933">
    <property type="component" value="Unassembled WGS sequence"/>
</dbReference>